<protein>
    <recommendedName>
        <fullName evidence="4">Condensation domain-containing protein</fullName>
    </recommendedName>
</protein>
<feature type="compositionally biased region" description="Low complexity" evidence="1">
    <location>
        <begin position="172"/>
        <end position="189"/>
    </location>
</feature>
<comment type="caution">
    <text evidence="2">The sequence shown here is derived from an EMBL/GenBank/DDBJ whole genome shotgun (WGS) entry which is preliminary data.</text>
</comment>
<evidence type="ECO:0008006" key="4">
    <source>
        <dbReference type="Google" id="ProtNLM"/>
    </source>
</evidence>
<organism evidence="2 3">
    <name type="scientific">Mycolicibacterium wolinskyi</name>
    <dbReference type="NCBI Taxonomy" id="59750"/>
    <lineage>
        <taxon>Bacteria</taxon>
        <taxon>Bacillati</taxon>
        <taxon>Actinomycetota</taxon>
        <taxon>Actinomycetes</taxon>
        <taxon>Mycobacteriales</taxon>
        <taxon>Mycobacteriaceae</taxon>
        <taxon>Mycolicibacterium</taxon>
    </lineage>
</organism>
<feature type="region of interest" description="Disordered" evidence="1">
    <location>
        <begin position="169"/>
        <end position="189"/>
    </location>
</feature>
<dbReference type="EMBL" id="LGTW01000001">
    <property type="protein sequence ID" value="KWX26175.1"/>
    <property type="molecule type" value="Genomic_DNA"/>
</dbReference>
<gene>
    <name evidence="2" type="ORF">AFM11_02805</name>
</gene>
<reference evidence="2 3" key="1">
    <citation type="submission" date="2015-07" db="EMBL/GenBank/DDBJ databases">
        <title>A draft genome sequence of Mycobacterium wolinskyi.</title>
        <authorList>
            <person name="de Man T.J."/>
            <person name="Perry K.A."/>
            <person name="Coulliette A.D."/>
            <person name="Jensen B."/>
            <person name="Toney N.C."/>
            <person name="Limbago B.M."/>
            <person name="Noble-Wang J."/>
        </authorList>
    </citation>
    <scope>NUCLEOTIDE SEQUENCE [LARGE SCALE GENOMIC DNA]</scope>
    <source>
        <strain evidence="2 3">CDC_01</strain>
    </source>
</reference>
<dbReference type="Proteomes" id="UP000070612">
    <property type="component" value="Unassembled WGS sequence"/>
</dbReference>
<dbReference type="AlphaFoldDB" id="A0A132PV36"/>
<accession>A0A132PV36</accession>
<sequence length="413" mass="43773">MEFAGARVWVLIGPTPADAGSYHAVLSRIAEGGPANRVGLQPQRDRRDWRFEPRLPPSVVAGDIDLDPTDVDATMTQLASRTVDQPIVAGNIAGHLALCIDHGIGDAHAIAEIAAALTRPGAPLPSGYLPPQQDMNVTRPLARVAYRMLAAGPVGIARDVTHELNAAKTRRAASGTAGRSGGVPSVSPSSGYSTVFIRSQPGFLPAVRELRDRRYRGTSVATLVFYALRRSLAQCLEDCGAHLAATTGLLTDLRRYLRPGEATLANLSMVAQAVTPRGQTLADFGASVTRATGAHSSYPATRTLAVCAMRALRPPARALGPGVADGRDGNIEVIFSDVSRLPSLRKFQYRSDSRDRITAVALPPGARNQLTIALVTVGDELQLTATYFPDVIPAEPLRAALNQGLTFDVLATV</sequence>
<dbReference type="STRING" id="59750.AWC31_35585"/>
<keyword evidence="3" id="KW-1185">Reference proteome</keyword>
<dbReference type="PATRIC" id="fig|59750.3.peg.577"/>
<proteinExistence type="predicted"/>
<evidence type="ECO:0000313" key="2">
    <source>
        <dbReference type="EMBL" id="KWX26175.1"/>
    </source>
</evidence>
<name>A0A132PV36_9MYCO</name>
<evidence type="ECO:0000256" key="1">
    <source>
        <dbReference type="SAM" id="MobiDB-lite"/>
    </source>
</evidence>
<dbReference type="RefSeq" id="WP_067843454.1">
    <property type="nucleotide sequence ID" value="NZ_LGTW01000001.1"/>
</dbReference>
<evidence type="ECO:0000313" key="3">
    <source>
        <dbReference type="Proteomes" id="UP000070612"/>
    </source>
</evidence>